<dbReference type="Pfam" id="PF13435">
    <property type="entry name" value="Cytochrome_C554"/>
    <property type="match status" value="1"/>
</dbReference>
<dbReference type="Pfam" id="PF14559">
    <property type="entry name" value="TPR_19"/>
    <property type="match status" value="1"/>
</dbReference>
<evidence type="ECO:0000256" key="1">
    <source>
        <dbReference type="ARBA" id="ARBA00022729"/>
    </source>
</evidence>
<evidence type="ECO:0000313" key="5">
    <source>
        <dbReference type="Proteomes" id="UP000269669"/>
    </source>
</evidence>
<reference evidence="4 5" key="1">
    <citation type="submission" date="2018-12" db="EMBL/GenBank/DDBJ databases">
        <title>Sequencing of bacterial isolates from soil warming experiment in Harvard Forest, Massachusetts, USA.</title>
        <authorList>
            <person name="Deangelis K."/>
        </authorList>
    </citation>
    <scope>NUCLEOTIDE SEQUENCE [LARGE SCALE GENOMIC DNA]</scope>
    <source>
        <strain evidence="4 5">EB153</strain>
    </source>
</reference>
<dbReference type="EMBL" id="RSDW01000001">
    <property type="protein sequence ID" value="RSL17195.1"/>
    <property type="molecule type" value="Genomic_DNA"/>
</dbReference>
<feature type="domain" description="Cytochrome c-552/4" evidence="3">
    <location>
        <begin position="158"/>
        <end position="198"/>
    </location>
</feature>
<proteinExistence type="predicted"/>
<feature type="domain" description="Doubled CXXCH motif" evidence="2">
    <location>
        <begin position="293"/>
        <end position="326"/>
    </location>
</feature>
<organism evidence="4 5">
    <name type="scientific">Edaphobacter aggregans</name>
    <dbReference type="NCBI Taxonomy" id="570835"/>
    <lineage>
        <taxon>Bacteria</taxon>
        <taxon>Pseudomonadati</taxon>
        <taxon>Acidobacteriota</taxon>
        <taxon>Terriglobia</taxon>
        <taxon>Terriglobales</taxon>
        <taxon>Acidobacteriaceae</taxon>
        <taxon>Edaphobacter</taxon>
    </lineage>
</organism>
<name>A0A3R9QBD9_9BACT</name>
<dbReference type="SUPFAM" id="SSF48452">
    <property type="entry name" value="TPR-like"/>
    <property type="match status" value="1"/>
</dbReference>
<keyword evidence="5" id="KW-1185">Reference proteome</keyword>
<accession>A0A3R9QBD9</accession>
<dbReference type="Proteomes" id="UP000269669">
    <property type="component" value="Unassembled WGS sequence"/>
</dbReference>
<dbReference type="PANTHER" id="PTHR35038:SF8">
    <property type="entry name" value="C-TYPE POLYHEME CYTOCHROME OMCC"/>
    <property type="match status" value="1"/>
</dbReference>
<gene>
    <name evidence="4" type="ORF">EDE15_2725</name>
</gene>
<dbReference type="InterPro" id="IPR011990">
    <property type="entry name" value="TPR-like_helical_dom_sf"/>
</dbReference>
<dbReference type="Gene3D" id="1.25.40.10">
    <property type="entry name" value="Tetratricopeptide repeat domain"/>
    <property type="match status" value="1"/>
</dbReference>
<comment type="caution">
    <text evidence="4">The sequence shown here is derived from an EMBL/GenBank/DDBJ whole genome shotgun (WGS) entry which is preliminary data.</text>
</comment>
<evidence type="ECO:0000313" key="4">
    <source>
        <dbReference type="EMBL" id="RSL17195.1"/>
    </source>
</evidence>
<dbReference type="InterPro" id="IPR051829">
    <property type="entry name" value="Multiheme_Cytochr_ET"/>
</dbReference>
<keyword evidence="1" id="KW-0732">Signal</keyword>
<dbReference type="AlphaFoldDB" id="A0A3R9QBD9"/>
<dbReference type="Gene3D" id="1.10.1130.10">
    <property type="entry name" value="Flavocytochrome C3, Chain A"/>
    <property type="match status" value="1"/>
</dbReference>
<evidence type="ECO:0000259" key="3">
    <source>
        <dbReference type="Pfam" id="PF13435"/>
    </source>
</evidence>
<dbReference type="InterPro" id="IPR010177">
    <property type="entry name" value="Paired_CXXCH_1"/>
</dbReference>
<dbReference type="PANTHER" id="PTHR35038">
    <property type="entry name" value="DISSIMILATORY SULFITE REDUCTASE SIRA"/>
    <property type="match status" value="1"/>
</dbReference>
<dbReference type="Pfam" id="PF09699">
    <property type="entry name" value="Paired_CXXCH_1"/>
    <property type="match status" value="1"/>
</dbReference>
<evidence type="ECO:0000259" key="2">
    <source>
        <dbReference type="Pfam" id="PF09699"/>
    </source>
</evidence>
<dbReference type="SUPFAM" id="SSF48695">
    <property type="entry name" value="Multiheme cytochromes"/>
    <property type="match status" value="1"/>
</dbReference>
<sequence>MMVAMAGGMGWPLDVVTKAGSGGNDPDRRCAACHAGVYASWEKTAMARGSGWATEGLIRGSYFHERSGVHYEVDGKDGEPRLRYERERPAPGEALRGEEWLVYYIGSGRQGRTYLFARPVEGGELWYEAPVNWYAGKKGYEMAPAYEGAERAPLALPVEPNCLHCHATGVAEPLPFARNAWAGAPFRQGGVGCAACHGDVEAHVASGGKTPLLQLGTLTPERQDSVCLQCHLEGDVMIQRAGHSLEGFKPGQDLFETAVYFVNASSAKSTLRATSQYEALLRSACRRAVGARMTCVTCHDPHGSPSAEERVVHFRARCLQCHTAAAGFEAAAHHPEQADCVACHMPRWDTSDISHEQLTDHDIEVRPLVKGATVTRRGNGDVTRFTDAVDLVVVGDVDAGDRERGLAYTQYAERGDKHSYVRAESLLEKVEFLWKADAVVHEDLGYLAVMCGDRAKAETEYEAALAMGKDDAVVSTDLAVLEAQSGDVADAETLLKQETKRDPGLTTAVLNLALLRWEKDNGDGARELVRVALRYNPDDAAARHFEETGEYGGVHCRLR</sequence>
<protein>
    <submittedName>
        <fullName evidence="4">Putative CXXCH cytochrome family protein</fullName>
    </submittedName>
</protein>
<dbReference type="InterPro" id="IPR036280">
    <property type="entry name" value="Multihaem_cyt_sf"/>
</dbReference>
<dbReference type="InterPro" id="IPR023155">
    <property type="entry name" value="Cyt_c-552/4"/>
</dbReference>